<keyword evidence="3 4" id="KW-0862">Zinc</keyword>
<dbReference type="InterPro" id="IPR013083">
    <property type="entry name" value="Znf_RING/FYVE/PHD"/>
</dbReference>
<dbReference type="Proteomes" id="UP000728185">
    <property type="component" value="Unassembled WGS sequence"/>
</dbReference>
<comment type="caution">
    <text evidence="9">The sequence shown here is derived from an EMBL/GenBank/DDBJ whole genome shotgun (WGS) entry which is preliminary data.</text>
</comment>
<evidence type="ECO:0000313" key="10">
    <source>
        <dbReference type="Proteomes" id="UP000728185"/>
    </source>
</evidence>
<name>A0A8E0VH88_9TREM</name>
<dbReference type="SUPFAM" id="SSF49599">
    <property type="entry name" value="TRAF domain-like"/>
    <property type="match status" value="1"/>
</dbReference>
<dbReference type="PROSITE" id="PS50145">
    <property type="entry name" value="ZF_TRAF"/>
    <property type="match status" value="1"/>
</dbReference>
<dbReference type="SUPFAM" id="SSF57850">
    <property type="entry name" value="RING/U-box"/>
    <property type="match status" value="1"/>
</dbReference>
<dbReference type="OrthoDB" id="438726at2759"/>
<dbReference type="InterPro" id="IPR001293">
    <property type="entry name" value="Znf_TRAF"/>
</dbReference>
<reference evidence="9" key="1">
    <citation type="submission" date="2019-05" db="EMBL/GenBank/DDBJ databases">
        <title>Annotation for the trematode Fasciolopsis buski.</title>
        <authorList>
            <person name="Choi Y.-J."/>
        </authorList>
    </citation>
    <scope>NUCLEOTIDE SEQUENCE</scope>
    <source>
        <strain evidence="9">HT</strain>
        <tissue evidence="9">Whole worm</tissue>
    </source>
</reference>
<feature type="domain" description="TRAF-type" evidence="8">
    <location>
        <begin position="321"/>
        <end position="360"/>
    </location>
</feature>
<feature type="domain" description="PDZ" evidence="7">
    <location>
        <begin position="585"/>
        <end position="667"/>
    </location>
</feature>
<keyword evidence="2 4" id="KW-0863">Zinc-finger</keyword>
<dbReference type="InterPro" id="IPR051342">
    <property type="entry name" value="PDZ_scaffold"/>
</dbReference>
<evidence type="ECO:0000256" key="3">
    <source>
        <dbReference type="ARBA" id="ARBA00022833"/>
    </source>
</evidence>
<dbReference type="InterPro" id="IPR001478">
    <property type="entry name" value="PDZ"/>
</dbReference>
<keyword evidence="10" id="KW-1185">Reference proteome</keyword>
<dbReference type="InterPro" id="IPR017907">
    <property type="entry name" value="Znf_RING_CS"/>
</dbReference>
<organism evidence="9 10">
    <name type="scientific">Fasciolopsis buskii</name>
    <dbReference type="NCBI Taxonomy" id="27845"/>
    <lineage>
        <taxon>Eukaryota</taxon>
        <taxon>Metazoa</taxon>
        <taxon>Spiralia</taxon>
        <taxon>Lophotrochozoa</taxon>
        <taxon>Platyhelminthes</taxon>
        <taxon>Trematoda</taxon>
        <taxon>Digenea</taxon>
        <taxon>Plagiorchiida</taxon>
        <taxon>Echinostomata</taxon>
        <taxon>Echinostomatoidea</taxon>
        <taxon>Fasciolidae</taxon>
        <taxon>Fasciolopsis</taxon>
    </lineage>
</organism>
<feature type="domain" description="PDZ" evidence="7">
    <location>
        <begin position="475"/>
        <end position="544"/>
    </location>
</feature>
<feature type="compositionally biased region" description="Polar residues" evidence="5">
    <location>
        <begin position="698"/>
        <end position="713"/>
    </location>
</feature>
<dbReference type="InterPro" id="IPR018957">
    <property type="entry name" value="Znf_C3HC4_RING-type"/>
</dbReference>
<feature type="region of interest" description="Disordered" evidence="5">
    <location>
        <begin position="890"/>
        <end position="910"/>
    </location>
</feature>
<feature type="zinc finger region" description="TRAF-type" evidence="4">
    <location>
        <begin position="321"/>
        <end position="360"/>
    </location>
</feature>
<dbReference type="Pfam" id="PF00595">
    <property type="entry name" value="PDZ"/>
    <property type="match status" value="4"/>
</dbReference>
<dbReference type="CDD" id="cd16637">
    <property type="entry name" value="mRING-HC-C3HC3D_LNX1-like"/>
    <property type="match status" value="1"/>
</dbReference>
<feature type="compositionally biased region" description="Polar residues" evidence="5">
    <location>
        <begin position="450"/>
        <end position="459"/>
    </location>
</feature>
<feature type="region of interest" description="Disordered" evidence="5">
    <location>
        <begin position="143"/>
        <end position="211"/>
    </location>
</feature>
<dbReference type="GO" id="GO:0008270">
    <property type="term" value="F:zinc ion binding"/>
    <property type="evidence" value="ECO:0007669"/>
    <property type="project" value="UniProtKB-KW"/>
</dbReference>
<proteinExistence type="predicted"/>
<accession>A0A8E0VH88</accession>
<protein>
    <submittedName>
        <fullName evidence="9">Ligand of Numb protein X 2</fullName>
    </submittedName>
</protein>
<evidence type="ECO:0000259" key="8">
    <source>
        <dbReference type="PROSITE" id="PS50145"/>
    </source>
</evidence>
<dbReference type="SMART" id="SM00184">
    <property type="entry name" value="RING"/>
    <property type="match status" value="1"/>
</dbReference>
<evidence type="ECO:0000259" key="7">
    <source>
        <dbReference type="PROSITE" id="PS50106"/>
    </source>
</evidence>
<dbReference type="PROSITE" id="PS50089">
    <property type="entry name" value="ZF_RING_2"/>
    <property type="match status" value="1"/>
</dbReference>
<sequence>MINTPRQVINQNAAHSFVSNSGFVDPSTLVSGVHKFTDPVTTVTATVRPTNAISLPTTTPGLSVMAPTCVPLLIPQVPSVIPSLGSVDTKVERLTAATLGAAVAMDKSSAFHAIFPQGPPADSQCVLSFPDPPKEAFGIHSQFTSPNGNSDMMSTDAAAPATDNSTTPVIAHPSSTQPVPPERQSSQPNPSSLPVPLGHPRPITTNPFGDALDVKQNSSILSDNEETEALWCGTCGHVHDLSTAHTYEYSESVDSDLLCRLCRQPLVDPLDTKCGHTFCSSCLKNHLAVQALCPEDKQIINYLECQQSSNLVKRLLDKLLVVCPNSEHCREVLARCDLESHLAYWCRGAVVACVNNKLGCPYLGLRAKQPAHRWNCQFQPSMPRAIAMTNTVAMSTTAAPPTTSTANSACAQSSPCDLKSHDSGDHKLVDTQSSVKSSATSKSCSHHDSTCSAPCSTQGTSTEPVHFSLEGRVGSVDLELDGRSELGISLVGGCDTPLLCVIIQEVYLDGIVARDGRLRPGDQILEVNGEELAHTTHLQACLMLSSLIGPVCRLTVYREQAVEAGDSLSCSLLQNRIDIKQELLRIALPKSQEKRLGIKLAGKRNCLGLYVLGLIPDGQAQLDGRLRKDDRILEINGVDLSNGTQEQAAQLIADAKDQVTLVILRQVRPQTPDIIRATSGENVSKCVVFSASGPQSMVTSPAQIRSTAGTTASNPPPPPRGITTLSNVPLEPDVQLAARARVCQERVLVLTKRPGESLGMSVAGGVASQRGDVPIYVTNLSPNGLVARSGRVFRGDILLAVNDIELLGLSHERAVEALKNARDTCTQVTLRLLKGPECSLEDRNFIPSWLFWLQLPRYCQIPRLVVLMRDPVVGLGFSIIGGNDFFADADEPGPETSSKETGSLVETKKTPTPRPIVIKSIVPGSPCYRDGRLKCGDILLSVDHYPLTNISHAHAVALLKHCTGEVKLRIVSWPGTIV</sequence>
<evidence type="ECO:0000256" key="1">
    <source>
        <dbReference type="ARBA" id="ARBA00022723"/>
    </source>
</evidence>
<dbReference type="PROSITE" id="PS00518">
    <property type="entry name" value="ZF_RING_1"/>
    <property type="match status" value="1"/>
</dbReference>
<dbReference type="PANTHER" id="PTHR19964:SF84">
    <property type="entry name" value="LIGAND OF NUMB PROTEIN X 2-LIKE ISOFORM X1"/>
    <property type="match status" value="1"/>
</dbReference>
<evidence type="ECO:0000313" key="9">
    <source>
        <dbReference type="EMBL" id="KAA0193618.1"/>
    </source>
</evidence>
<feature type="domain" description="PDZ" evidence="7">
    <location>
        <begin position="864"/>
        <end position="974"/>
    </location>
</feature>
<dbReference type="SUPFAM" id="SSF50156">
    <property type="entry name" value="PDZ domain-like"/>
    <property type="match status" value="4"/>
</dbReference>
<dbReference type="PANTHER" id="PTHR19964">
    <property type="entry name" value="MULTIPLE PDZ DOMAIN PROTEIN"/>
    <property type="match status" value="1"/>
</dbReference>
<dbReference type="PROSITE" id="PS50106">
    <property type="entry name" value="PDZ"/>
    <property type="match status" value="4"/>
</dbReference>
<dbReference type="EMBL" id="LUCM01004907">
    <property type="protein sequence ID" value="KAA0193618.1"/>
    <property type="molecule type" value="Genomic_DNA"/>
</dbReference>
<dbReference type="SMART" id="SM00228">
    <property type="entry name" value="PDZ"/>
    <property type="match status" value="4"/>
</dbReference>
<evidence type="ECO:0000256" key="5">
    <source>
        <dbReference type="SAM" id="MobiDB-lite"/>
    </source>
</evidence>
<gene>
    <name evidence="9" type="ORF">FBUS_07770</name>
</gene>
<feature type="compositionally biased region" description="Polar residues" evidence="5">
    <location>
        <begin position="162"/>
        <end position="190"/>
    </location>
</feature>
<evidence type="ECO:0000256" key="4">
    <source>
        <dbReference type="PROSITE-ProRule" id="PRU00207"/>
    </source>
</evidence>
<keyword evidence="1 4" id="KW-0479">Metal-binding</keyword>
<feature type="region of interest" description="Disordered" evidence="5">
    <location>
        <begin position="698"/>
        <end position="721"/>
    </location>
</feature>
<dbReference type="AlphaFoldDB" id="A0A8E0VH88"/>
<feature type="domain" description="RING-type" evidence="6">
    <location>
        <begin position="259"/>
        <end position="297"/>
    </location>
</feature>
<dbReference type="InterPro" id="IPR001841">
    <property type="entry name" value="Znf_RING"/>
</dbReference>
<feature type="domain" description="PDZ" evidence="7">
    <location>
        <begin position="747"/>
        <end position="821"/>
    </location>
</feature>
<dbReference type="Pfam" id="PF00097">
    <property type="entry name" value="zf-C3HC4"/>
    <property type="match status" value="1"/>
</dbReference>
<feature type="compositionally biased region" description="Polar residues" evidence="5">
    <location>
        <begin position="143"/>
        <end position="153"/>
    </location>
</feature>
<dbReference type="InterPro" id="IPR036034">
    <property type="entry name" value="PDZ_sf"/>
</dbReference>
<dbReference type="Gene3D" id="2.30.42.10">
    <property type="match status" value="4"/>
</dbReference>
<evidence type="ECO:0000256" key="2">
    <source>
        <dbReference type="ARBA" id="ARBA00022771"/>
    </source>
</evidence>
<evidence type="ECO:0000259" key="6">
    <source>
        <dbReference type="PROSITE" id="PS50089"/>
    </source>
</evidence>
<feature type="region of interest" description="Disordered" evidence="5">
    <location>
        <begin position="439"/>
        <end position="459"/>
    </location>
</feature>
<dbReference type="Gene3D" id="3.30.40.10">
    <property type="entry name" value="Zinc/RING finger domain, C3HC4 (zinc finger)"/>
    <property type="match status" value="1"/>
</dbReference>